<dbReference type="AlphaFoldDB" id="R7VHI8"/>
<evidence type="ECO:0000256" key="1">
    <source>
        <dbReference type="SAM" id="Phobius"/>
    </source>
</evidence>
<reference evidence="3" key="3">
    <citation type="submission" date="2015-06" db="UniProtKB">
        <authorList>
            <consortium name="EnsemblMetazoa"/>
        </authorList>
    </citation>
    <scope>IDENTIFICATION</scope>
</reference>
<dbReference type="HOGENOM" id="CLU_1442362_0_0_1"/>
<dbReference type="EMBL" id="AMQN01038058">
    <property type="status" value="NOT_ANNOTATED_CDS"/>
    <property type="molecule type" value="Genomic_DNA"/>
</dbReference>
<accession>R7VHI8</accession>
<dbReference type="EMBL" id="AMQN01038057">
    <property type="status" value="NOT_ANNOTATED_CDS"/>
    <property type="molecule type" value="Genomic_DNA"/>
</dbReference>
<dbReference type="EnsemblMetazoa" id="CapteT202665">
    <property type="protein sequence ID" value="CapteP202665"/>
    <property type="gene ID" value="CapteG202665"/>
</dbReference>
<organism evidence="2">
    <name type="scientific">Capitella teleta</name>
    <name type="common">Polychaete worm</name>
    <dbReference type="NCBI Taxonomy" id="283909"/>
    <lineage>
        <taxon>Eukaryota</taxon>
        <taxon>Metazoa</taxon>
        <taxon>Spiralia</taxon>
        <taxon>Lophotrochozoa</taxon>
        <taxon>Annelida</taxon>
        <taxon>Polychaeta</taxon>
        <taxon>Sedentaria</taxon>
        <taxon>Scolecida</taxon>
        <taxon>Capitellidae</taxon>
        <taxon>Capitella</taxon>
    </lineage>
</organism>
<reference evidence="4" key="1">
    <citation type="submission" date="2012-12" db="EMBL/GenBank/DDBJ databases">
        <authorList>
            <person name="Hellsten U."/>
            <person name="Grimwood J."/>
            <person name="Chapman J.A."/>
            <person name="Shapiro H."/>
            <person name="Aerts A."/>
            <person name="Otillar R.P."/>
            <person name="Terry A.Y."/>
            <person name="Boore J.L."/>
            <person name="Simakov O."/>
            <person name="Marletaz F."/>
            <person name="Cho S.-J."/>
            <person name="Edsinger-Gonzales E."/>
            <person name="Havlak P."/>
            <person name="Kuo D.-H."/>
            <person name="Larsson T."/>
            <person name="Lv J."/>
            <person name="Arendt D."/>
            <person name="Savage R."/>
            <person name="Osoegawa K."/>
            <person name="de Jong P."/>
            <person name="Lindberg D.R."/>
            <person name="Seaver E.C."/>
            <person name="Weisblat D.A."/>
            <person name="Putnam N.H."/>
            <person name="Grigoriev I.V."/>
            <person name="Rokhsar D.S."/>
        </authorList>
    </citation>
    <scope>NUCLEOTIDE SEQUENCE</scope>
    <source>
        <strain evidence="4">I ESC-2004</strain>
    </source>
</reference>
<dbReference type="OrthoDB" id="6132759at2759"/>
<keyword evidence="1" id="KW-1133">Transmembrane helix</keyword>
<dbReference type="EMBL" id="KB293979">
    <property type="protein sequence ID" value="ELU15155.1"/>
    <property type="molecule type" value="Genomic_DNA"/>
</dbReference>
<name>R7VHI8_CAPTE</name>
<evidence type="ECO:0000313" key="4">
    <source>
        <dbReference type="Proteomes" id="UP000014760"/>
    </source>
</evidence>
<keyword evidence="1" id="KW-0472">Membrane</keyword>
<sequence>MISTREPQYIDIDTASVSVSILLILKRYGLSWVKRRPRIGSPECPSPAHLGGMMLDDVTAMRRCHWLQYRVEEDCRGMSIHPLSRPLAGGTNITVLGPCDPIYLHLGHVILGPLQLSPWRSLGQFQCSLVSSMNKTELQWADYLVFGLSLVLTAGVGLFLSLYKRKNSSPEELLLASRSMHFLPVCLR</sequence>
<keyword evidence="4" id="KW-1185">Reference proteome</keyword>
<gene>
    <name evidence="2" type="ORF">CAPTEDRAFT_202665</name>
</gene>
<evidence type="ECO:0000313" key="3">
    <source>
        <dbReference type="EnsemblMetazoa" id="CapteP202665"/>
    </source>
</evidence>
<keyword evidence="1" id="KW-0812">Transmembrane</keyword>
<dbReference type="Proteomes" id="UP000014760">
    <property type="component" value="Unassembled WGS sequence"/>
</dbReference>
<reference evidence="2 4" key="2">
    <citation type="journal article" date="2013" name="Nature">
        <title>Insights into bilaterian evolution from three spiralian genomes.</title>
        <authorList>
            <person name="Simakov O."/>
            <person name="Marletaz F."/>
            <person name="Cho S.J."/>
            <person name="Edsinger-Gonzales E."/>
            <person name="Havlak P."/>
            <person name="Hellsten U."/>
            <person name="Kuo D.H."/>
            <person name="Larsson T."/>
            <person name="Lv J."/>
            <person name="Arendt D."/>
            <person name="Savage R."/>
            <person name="Osoegawa K."/>
            <person name="de Jong P."/>
            <person name="Grimwood J."/>
            <person name="Chapman J.A."/>
            <person name="Shapiro H."/>
            <person name="Aerts A."/>
            <person name="Otillar R.P."/>
            <person name="Terry A.Y."/>
            <person name="Boore J.L."/>
            <person name="Grigoriev I.V."/>
            <person name="Lindberg D.R."/>
            <person name="Seaver E.C."/>
            <person name="Weisblat D.A."/>
            <person name="Putnam N.H."/>
            <person name="Rokhsar D.S."/>
        </authorList>
    </citation>
    <scope>NUCLEOTIDE SEQUENCE</scope>
    <source>
        <strain evidence="2 4">I ESC-2004</strain>
    </source>
</reference>
<feature type="transmembrane region" description="Helical" evidence="1">
    <location>
        <begin position="143"/>
        <end position="163"/>
    </location>
</feature>
<proteinExistence type="predicted"/>
<evidence type="ECO:0000313" key="2">
    <source>
        <dbReference type="EMBL" id="ELU15155.1"/>
    </source>
</evidence>
<protein>
    <submittedName>
        <fullName evidence="2 3">Uncharacterized protein</fullName>
    </submittedName>
</protein>